<dbReference type="Proteomes" id="UP000053923">
    <property type="component" value="Unassembled WGS sequence"/>
</dbReference>
<sequence length="71" mass="7668">MAIAMAIEANAISGPVPTARDRAEAGSTIPAVTLTRRLPVQAGREESDDQQIEGHLVRERPQDEQEMGCPQ</sequence>
<name>A0A101JD89_9ACTN</name>
<keyword evidence="3" id="KW-1185">Reference proteome</keyword>
<dbReference type="AlphaFoldDB" id="A0A101JD89"/>
<dbReference type="EMBL" id="LLZG01000375">
    <property type="protein sequence ID" value="KUL24616.1"/>
    <property type="molecule type" value="Genomic_DNA"/>
</dbReference>
<feature type="region of interest" description="Disordered" evidence="1">
    <location>
        <begin position="38"/>
        <end position="71"/>
    </location>
</feature>
<protein>
    <submittedName>
        <fullName evidence="2">Uncharacterized protein</fullName>
    </submittedName>
</protein>
<evidence type="ECO:0000256" key="1">
    <source>
        <dbReference type="SAM" id="MobiDB-lite"/>
    </source>
</evidence>
<comment type="caution">
    <text evidence="2">The sequence shown here is derived from an EMBL/GenBank/DDBJ whole genome shotgun (WGS) entry which is preliminary data.</text>
</comment>
<organism evidence="2 3">
    <name type="scientific">Streptomyces regalis</name>
    <dbReference type="NCBI Taxonomy" id="68262"/>
    <lineage>
        <taxon>Bacteria</taxon>
        <taxon>Bacillati</taxon>
        <taxon>Actinomycetota</taxon>
        <taxon>Actinomycetes</taxon>
        <taxon>Kitasatosporales</taxon>
        <taxon>Streptomycetaceae</taxon>
        <taxon>Streptomyces</taxon>
    </lineage>
</organism>
<gene>
    <name evidence="2" type="ORF">ADL12_36515</name>
</gene>
<reference evidence="3" key="1">
    <citation type="submission" date="2015-10" db="EMBL/GenBank/DDBJ databases">
        <authorList>
            <person name="Ju K.-S."/>
            <person name="Doroghazi J.R."/>
            <person name="Metcalf W.W."/>
        </authorList>
    </citation>
    <scope>NUCLEOTIDE SEQUENCE [LARGE SCALE GENOMIC DNA]</scope>
    <source>
        <strain evidence="3">NRRL 3151</strain>
    </source>
</reference>
<proteinExistence type="predicted"/>
<evidence type="ECO:0000313" key="3">
    <source>
        <dbReference type="Proteomes" id="UP000053923"/>
    </source>
</evidence>
<accession>A0A101JD89</accession>
<evidence type="ECO:0000313" key="2">
    <source>
        <dbReference type="EMBL" id="KUL24616.1"/>
    </source>
</evidence>